<keyword evidence="6 7" id="KW-0472">Membrane</keyword>
<keyword evidence="4 7" id="KW-0812">Transmembrane</keyword>
<evidence type="ECO:0000256" key="5">
    <source>
        <dbReference type="ARBA" id="ARBA00022989"/>
    </source>
</evidence>
<evidence type="ECO:0000259" key="8">
    <source>
        <dbReference type="Pfam" id="PF02397"/>
    </source>
</evidence>
<comment type="subcellular location">
    <subcellularLocation>
        <location evidence="1">Membrane</location>
        <topology evidence="1">Multi-pass membrane protein</topology>
    </subcellularLocation>
</comment>
<dbReference type="EMBL" id="WHJE01000187">
    <property type="protein sequence ID" value="KAE8762358.1"/>
    <property type="molecule type" value="Genomic_DNA"/>
</dbReference>
<dbReference type="RefSeq" id="WP_152359886.1">
    <property type="nucleotide sequence ID" value="NZ_WHJE01000187.1"/>
</dbReference>
<organism evidence="9 10">
    <name type="scientific">Georgenia thermotolerans</name>
    <dbReference type="NCBI Taxonomy" id="527326"/>
    <lineage>
        <taxon>Bacteria</taxon>
        <taxon>Bacillati</taxon>
        <taxon>Actinomycetota</taxon>
        <taxon>Actinomycetes</taxon>
        <taxon>Micrococcales</taxon>
        <taxon>Bogoriellaceae</taxon>
        <taxon>Georgenia</taxon>
    </lineage>
</organism>
<evidence type="ECO:0000256" key="2">
    <source>
        <dbReference type="ARBA" id="ARBA00006464"/>
    </source>
</evidence>
<dbReference type="AlphaFoldDB" id="A0A7J5UIZ8"/>
<feature type="non-terminal residue" evidence="9">
    <location>
        <position position="1"/>
    </location>
</feature>
<keyword evidence="10" id="KW-1185">Reference proteome</keyword>
<reference evidence="9 10" key="1">
    <citation type="submission" date="2019-10" db="EMBL/GenBank/DDBJ databases">
        <title>Georgenia wutianyii sp. nov. and Georgenia yuyongxinii sp. nov. isolated from plateau pika (Ochotona curzoniae) in the Qinghai-Tibet plateau of China.</title>
        <authorList>
            <person name="Tian Z."/>
        </authorList>
    </citation>
    <scope>NUCLEOTIDE SEQUENCE [LARGE SCALE GENOMIC DNA]</scope>
    <source>
        <strain evidence="9 10">DSM 21501</strain>
    </source>
</reference>
<feature type="transmembrane region" description="Helical" evidence="7">
    <location>
        <begin position="25"/>
        <end position="45"/>
    </location>
</feature>
<evidence type="ECO:0000256" key="1">
    <source>
        <dbReference type="ARBA" id="ARBA00004141"/>
    </source>
</evidence>
<protein>
    <submittedName>
        <fullName evidence="9">Exopolysaccharide biosynthesis polyprenyl glycosylphosphotransferase</fullName>
    </submittedName>
</protein>
<dbReference type="Pfam" id="PF02397">
    <property type="entry name" value="Bac_transf"/>
    <property type="match status" value="1"/>
</dbReference>
<dbReference type="InterPro" id="IPR003362">
    <property type="entry name" value="Bact_transf"/>
</dbReference>
<feature type="transmembrane region" description="Helical" evidence="7">
    <location>
        <begin position="188"/>
        <end position="208"/>
    </location>
</feature>
<comment type="similarity">
    <text evidence="2">Belongs to the bacterial sugar transferase family.</text>
</comment>
<dbReference type="PANTHER" id="PTHR30576:SF10">
    <property type="entry name" value="SLL5057 PROTEIN"/>
    <property type="match status" value="1"/>
</dbReference>
<evidence type="ECO:0000256" key="4">
    <source>
        <dbReference type="ARBA" id="ARBA00022692"/>
    </source>
</evidence>
<keyword evidence="3 9" id="KW-0808">Transferase</keyword>
<comment type="caution">
    <text evidence="9">The sequence shown here is derived from an EMBL/GenBank/DDBJ whole genome shotgun (WGS) entry which is preliminary data.</text>
</comment>
<dbReference type="GO" id="GO:0016780">
    <property type="term" value="F:phosphotransferase activity, for other substituted phosphate groups"/>
    <property type="evidence" value="ECO:0007669"/>
    <property type="project" value="TreeGrafter"/>
</dbReference>
<dbReference type="NCBIfam" id="TIGR03025">
    <property type="entry name" value="EPS_sugtrans"/>
    <property type="match status" value="1"/>
</dbReference>
<dbReference type="InterPro" id="IPR017475">
    <property type="entry name" value="EPS_sugar_tfrase"/>
</dbReference>
<evidence type="ECO:0000256" key="3">
    <source>
        <dbReference type="ARBA" id="ARBA00022679"/>
    </source>
</evidence>
<evidence type="ECO:0000256" key="7">
    <source>
        <dbReference type="SAM" id="Phobius"/>
    </source>
</evidence>
<name>A0A7J5UIZ8_9MICO</name>
<evidence type="ECO:0000256" key="6">
    <source>
        <dbReference type="ARBA" id="ARBA00023136"/>
    </source>
</evidence>
<gene>
    <name evidence="9" type="ORF">GB883_19785</name>
</gene>
<keyword evidence="5 7" id="KW-1133">Transmembrane helix</keyword>
<dbReference type="Proteomes" id="UP000451860">
    <property type="component" value="Unassembled WGS sequence"/>
</dbReference>
<proteinExistence type="inferred from homology"/>
<evidence type="ECO:0000313" key="10">
    <source>
        <dbReference type="Proteomes" id="UP000451860"/>
    </source>
</evidence>
<dbReference type="PANTHER" id="PTHR30576">
    <property type="entry name" value="COLANIC BIOSYNTHESIS UDP-GLUCOSE LIPID CARRIER TRANSFERASE"/>
    <property type="match status" value="1"/>
</dbReference>
<accession>A0A7J5UIZ8</accession>
<dbReference type="GO" id="GO:0016020">
    <property type="term" value="C:membrane"/>
    <property type="evidence" value="ECO:0007669"/>
    <property type="project" value="UniProtKB-SubCell"/>
</dbReference>
<feature type="domain" description="Bacterial sugar transferase" evidence="8">
    <location>
        <begin position="182"/>
        <end position="369"/>
    </location>
</feature>
<dbReference type="OrthoDB" id="9808602at2"/>
<evidence type="ECO:0000313" key="9">
    <source>
        <dbReference type="EMBL" id="KAE8762358.1"/>
    </source>
</evidence>
<sequence length="375" mass="39595">TAWAAAVLALAVATGTKAPGPTLPAALAAAVVLLLAVRAVERAVLRRRRRQGRLTRPTLVVGPPEHVEELLAALGPVEDGLDPVGVCTTAGAEVEGLPVHGTPDTAAAVAAAVGAEAVVASAALGADQLRRLSWALAGRGVELLVAPHLLEVGAARVEVRPVGATALLAVRVDVPRARRLVKDAADRVGGALLLLAAMVVLLPAGLAVRLTSPGPVLYRQTRIGLGGRPFTMYKLRSMTTDADRRLAELTDRSDGNGTLFKMRQDPRVTPVGRVLRKYSIDELPQLLNVVRGEMSLVGPRPPLPAETATYDDVVRRRLLVKPGLTGLWQVSGRSDLDWEQSVRLDLRYVDNWSVPMDLAILGRTAGAVLGARGAY</sequence>